<dbReference type="InterPro" id="IPR049704">
    <property type="entry name" value="Aminotrans_3_PPA_site"/>
</dbReference>
<reference evidence="6 7" key="1">
    <citation type="submission" date="2021-02" db="EMBL/GenBank/DDBJ databases">
        <title>Characterization of Marinitoga sp. nov. str. BP5-C20A.</title>
        <authorList>
            <person name="Erauso G."/>
            <person name="Postec A."/>
        </authorList>
    </citation>
    <scope>NUCLEOTIDE SEQUENCE [LARGE SCALE GENOMIC DNA]</scope>
    <source>
        <strain evidence="6 7">BP5-C20A</strain>
    </source>
</reference>
<protein>
    <submittedName>
        <fullName evidence="6">Aspartate aminotransferase family protein</fullName>
    </submittedName>
</protein>
<proteinExistence type="inferred from homology"/>
<dbReference type="CDD" id="cd00610">
    <property type="entry name" value="OAT_like"/>
    <property type="match status" value="1"/>
</dbReference>
<dbReference type="PIRSF" id="PIRSF000521">
    <property type="entry name" value="Transaminase_4ab_Lys_Orn"/>
    <property type="match status" value="1"/>
</dbReference>
<comment type="similarity">
    <text evidence="5">Belongs to the class-III pyridoxal-phosphate-dependent aminotransferase family.</text>
</comment>
<evidence type="ECO:0000256" key="4">
    <source>
        <dbReference type="ARBA" id="ARBA00022898"/>
    </source>
</evidence>
<dbReference type="InterPro" id="IPR050103">
    <property type="entry name" value="Class-III_PLP-dep_AT"/>
</dbReference>
<dbReference type="SUPFAM" id="SSF53383">
    <property type="entry name" value="PLP-dependent transferases"/>
    <property type="match status" value="1"/>
</dbReference>
<dbReference type="PROSITE" id="PS00600">
    <property type="entry name" value="AA_TRANSFER_CLASS_3"/>
    <property type="match status" value="1"/>
</dbReference>
<keyword evidence="7" id="KW-1185">Reference proteome</keyword>
<dbReference type="Gene3D" id="3.90.1150.10">
    <property type="entry name" value="Aspartate Aminotransferase, domain 1"/>
    <property type="match status" value="1"/>
</dbReference>
<comment type="cofactor">
    <cofactor evidence="1">
        <name>pyridoxal 5'-phosphate</name>
        <dbReference type="ChEBI" id="CHEBI:597326"/>
    </cofactor>
</comment>
<dbReference type="PANTHER" id="PTHR11986:SF79">
    <property type="entry name" value="ACETYLORNITHINE AMINOTRANSFERASE, MITOCHONDRIAL"/>
    <property type="match status" value="1"/>
</dbReference>
<accession>A0ABY8PQK2</accession>
<evidence type="ECO:0000256" key="5">
    <source>
        <dbReference type="RuleBase" id="RU003560"/>
    </source>
</evidence>
<evidence type="ECO:0000313" key="7">
    <source>
        <dbReference type="Proteomes" id="UP001232493"/>
    </source>
</evidence>
<evidence type="ECO:0000313" key="6">
    <source>
        <dbReference type="EMBL" id="WGS64871.1"/>
    </source>
</evidence>
<dbReference type="EMBL" id="CP069362">
    <property type="protein sequence ID" value="WGS64871.1"/>
    <property type="molecule type" value="Genomic_DNA"/>
</dbReference>
<organism evidence="6 7">
    <name type="scientific">Marinitoga aeolica</name>
    <dbReference type="NCBI Taxonomy" id="2809031"/>
    <lineage>
        <taxon>Bacteria</taxon>
        <taxon>Thermotogati</taxon>
        <taxon>Thermotogota</taxon>
        <taxon>Thermotogae</taxon>
        <taxon>Petrotogales</taxon>
        <taxon>Petrotogaceae</taxon>
        <taxon>Marinitoga</taxon>
    </lineage>
</organism>
<keyword evidence="2 6" id="KW-0032">Aminotransferase</keyword>
<dbReference type="GO" id="GO:0008483">
    <property type="term" value="F:transaminase activity"/>
    <property type="evidence" value="ECO:0007669"/>
    <property type="project" value="UniProtKB-KW"/>
</dbReference>
<dbReference type="InterPro" id="IPR015422">
    <property type="entry name" value="PyrdxlP-dep_Trfase_small"/>
</dbReference>
<dbReference type="PANTHER" id="PTHR11986">
    <property type="entry name" value="AMINOTRANSFERASE CLASS III"/>
    <property type="match status" value="1"/>
</dbReference>
<name>A0ABY8PQK2_9BACT</name>
<keyword evidence="4 5" id="KW-0663">Pyridoxal phosphate</keyword>
<keyword evidence="3" id="KW-0808">Transferase</keyword>
<dbReference type="RefSeq" id="WP_280998867.1">
    <property type="nucleotide sequence ID" value="NZ_CP069362.1"/>
</dbReference>
<dbReference type="Gene3D" id="3.40.640.10">
    <property type="entry name" value="Type I PLP-dependent aspartate aminotransferase-like (Major domain)"/>
    <property type="match status" value="1"/>
</dbReference>
<dbReference type="Proteomes" id="UP001232493">
    <property type="component" value="Chromosome"/>
</dbReference>
<dbReference type="InterPro" id="IPR005814">
    <property type="entry name" value="Aminotrans_3"/>
</dbReference>
<sequence>MILKMYDYYKMDIDYAEGINIYTKDGKKYIDTFSGIGVLALGHSNKELIERLKNKMDRYMHLSNYFLDEDAEWVANKLIELTGEKGSVFFTNSGTEATEAALKAIKKLATKDKRKIIYFNNGFHGRTLGALSINGFENLKAPFRPLIPNCQEFVFNDVEGFKDYMEFHGDEVLAVFVEPIQGSGGIVPLTQEFADVLSYYQKEKNYILVSDEIQAGLGRTGKFYSYEHCNLKPDIITIGKAIGGGLPLGATIFLNDTANILKPGDHGSTFAPNPIALAGARFVLENIPNMLDDIKEKGKYFMEKLNSLESFEIADIRGKGLMIGIELIESSPDLKQRAFEKNLLLNVISNNSVIRLLPALNITYEEIDIIINKLEELL</sequence>
<dbReference type="Pfam" id="PF00202">
    <property type="entry name" value="Aminotran_3"/>
    <property type="match status" value="1"/>
</dbReference>
<evidence type="ECO:0000256" key="1">
    <source>
        <dbReference type="ARBA" id="ARBA00001933"/>
    </source>
</evidence>
<dbReference type="InterPro" id="IPR015424">
    <property type="entry name" value="PyrdxlP-dep_Trfase"/>
</dbReference>
<dbReference type="InterPro" id="IPR015421">
    <property type="entry name" value="PyrdxlP-dep_Trfase_major"/>
</dbReference>
<evidence type="ECO:0000256" key="3">
    <source>
        <dbReference type="ARBA" id="ARBA00022679"/>
    </source>
</evidence>
<evidence type="ECO:0000256" key="2">
    <source>
        <dbReference type="ARBA" id="ARBA00022576"/>
    </source>
</evidence>
<gene>
    <name evidence="6" type="ORF">JRV97_11025</name>
</gene>